<protein>
    <submittedName>
        <fullName evidence="1">ABC transporter permease</fullName>
    </submittedName>
</protein>
<evidence type="ECO:0000313" key="1">
    <source>
        <dbReference type="EMBL" id="WBP84017.1"/>
    </source>
</evidence>
<dbReference type="Proteomes" id="UP001213039">
    <property type="component" value="Chromosome"/>
</dbReference>
<proteinExistence type="predicted"/>
<keyword evidence="2" id="KW-1185">Reference proteome</keyword>
<organism evidence="1 2">
    <name type="scientific">Mycoplasmopsis edwardii</name>
    <dbReference type="NCBI Taxonomy" id="53558"/>
    <lineage>
        <taxon>Bacteria</taxon>
        <taxon>Bacillati</taxon>
        <taxon>Mycoplasmatota</taxon>
        <taxon>Mycoplasmoidales</taxon>
        <taxon>Metamycoplasmataceae</taxon>
        <taxon>Mycoplasmopsis</taxon>
    </lineage>
</organism>
<sequence length="2659" mass="306228">MWNLFKEVWRSLFKNKATVAGLTILVFLTAGIFTVMHDTAKAMKNQYKRYKDSSVAHDLTVDLNLPISGSVYNNGFFINGLSKEDGSIDYNKPIKYYPSNNKKVTSIIDFETIKDRYFSLSNFINDNSYINKYISRSDFLSLYNTYIPETPESGILKLNFDNDEKFFTLKQKRTLPVFVKNGQEYTEDKSETQLDKSGRFRFDKQYTLNEISYITSTNEENINLSQLATLFINSKTKEMTFDSIKGNEWSETVSVIKITNLELAKLLGFKSLENNEFVYEVDKSITPKMIEIAQDDKVSNFVNKELKSDYSYTDLFDSKTIKLKTTNKFTFEADTNYKIPLNWAFKKTQTTSFERKRYTTTYIDGYKDKWSGSYKTFMENMISDHGAIPKDFADISFWEKNVSTEIARYVNKNNKVTLSDVIKTTNDKNIVTLDEINTILLTFAPQSDQPSGIKYSEFDFNGSKTIAQIEGHNKVDSETYLNLSNKSIANDLLIKIRNGALNITKQEIYKFAYERVSKENIGIRQTITIDSFDEKDGGKKVYHFVNTGDEKQMISGIQNNINKLINSDKFESLNKSSQNIAEYFKTKEIDPYISSVILKQTFENILPYETYIQPDFDYEQIVFTNEENSDVTVQNRAKVYKLAHFLNDPKRNADEYNKFANIGIARFSNGNYVILLPEYSNGKITLWRNAKIKDLPNGIISNEILHKWLVSNQLTLKVNLPSESFVEKSPDFANSVFLPFGFRGPDVEVVNQALNENTLRLAIERLQKNILNTSFYREGFIKEDTIFVFVKALNETFEKNEFAKIFSSGEINFNVLPKIILDGIYEITHDLSGDYLRKFLIDFINKLIELVNTKSSEEEKKEYIAQNIDNLFSFIQILSGNKIINFSAISQILKVSKDVNTFLEIVKELFNSINFRKITDYTDNFFKEHHNKTTTINNIDYIRKLSVFDIMLAVLEGIDQVPFKSTLIKLVDNLEVKFLTDFNNKNNPIFLLLGFLPDSVKSILSSLNSYKEDDANAFRNVIEGIKFFINNFDFNVLRHTLHEKVKEETYTTNAIEFNKIVGANVSVRRDFLLTTISIDDIIYATLKSIFNTPGSNKRVKEELIKMLNISSKGTNIEISDNKFLTIPAADSEKVGFFEILGLLNSNNTNNATPASSSSDSKPQPAWSIPEGTLGRIEHFINILKNQKEDISVSKLSNNDKQIALAYFEWDVNNEKTISLDTIKNTINSWQPLLNSLKYNKDKFNYNDIKDSFANLFHTLHNFKNTSNSSVFNILSSKLLSQLINVEYTDYTYLKDLFPILKLWFKVFEENVSYEKATQFANALLELANKARIIESFNSFDLFKPSAQNIAGFEETDFGISRSLANPREMRNLFFKKENDTYLDKDLNVLLNKYPEFKTFLNKNEFLITQTFSYIAASAKYASIDENQKTYKGTHLKYRNIYSFFIDQTINNFLQKSYVKNKFQIIKKLFYNEYNNDSFEAIGISDVLINNILRKMYPQVVIWTLADTNNVGGELKNNANLAYFIQNKLINFENLLVDEKTVTEFLKSLTKEVYFFPSVENDVTFQIAIDNDMFVKLKSEVQKNPSKYHFFGIDINEFFFSILDSITGLTKLNNILSFNQPASYIAKVNYAFLRQNHKEIYTGELPSNPIQMKELINIIPDKYTISINGSKYIIIGEDMTFDYFYPILDENNLQVNTKDQAIVYVNNNGFDRIRQAYRGTAVKEYMTIKYDGKAEGSVVNFKDKLEQFVQARIDDVAKLKRTFMYNELDPINPERSLRVKTTEQIIKSVTYTSNILLAILITLVTISIIFIIKRYIANKNTVIGILIAQGYTPLQIASSLSVFAIFTLLIGDLLGYIVGFMLQSTGIRILENYWTVPVETLYFEPLSLILNIVIPLIAMTLLIIFIALRSLRYKSIDLMSGIVEVKINELHNKYQKLFKNRSIKTKFGTSLIFNSFWKLTSFAISVILASITTIVGFATFGVFEKSINETYINRKYNYKFDLVTPTKEGGLYNPFFVEDLDRVLYVPVGDIRELNQYQSDYFGAGKSKSINLTDAEGNVKNGNPTPFDGHVITQFSVNIKINSSVSVDPFEVVYNSLPDTQKSRILQLRDKVGFALMKSQEGVQFQDNGKSNIIDLDKTLANNVTEFFQYIPNPENIINGKFFFVQWDKDQKVFNHKIISTDEYRDEYRNFLVKGYQYIEKHTNVKDYFVSFNGLIFNNDTNETYTYLESTYKKEDIKLYGYNHNSKQIKVVGKEEQNLLYEIEDLFRKAGSDVTKPIPLIVNNVSRKKFNLNRGDLIKLKINNKVDRYSLLFDKKLNNGSYENKLEELEKEYTFYVHEYNPTFINNEFIIPKSAADEIIGFNKVFEDKLNSLEDKPTNIDPNKYKFNGIFSRDALPIQLILSTALYTPSGYSGSLDSFNIENTSLKDKRDFFDGIFGTRETSVNIITEGIMPRLGFDNYQIAKFLNENFNKETDNYLAVYKEARENPDIYIKEFASIFDNQLFIPSAYTLESKDIEVGFTLSIAKTVQIIVTIVTALSFIISIIILIIISTILINENERNIAIWSILGYSSKEKIKMFFGIYIPFIIVSLAFAFPLAYGFMSVFSGFLTTSASISIPLTISVFNVLFTTLIVFGVFLVTSLLSWFNINKIKAIDLLKGK</sequence>
<gene>
    <name evidence="1" type="ORF">Me_995_000651</name>
</gene>
<dbReference type="EMBL" id="CP114370">
    <property type="protein sequence ID" value="WBP84017.1"/>
    <property type="molecule type" value="Genomic_DNA"/>
</dbReference>
<accession>A0ACD4PH73</accession>
<name>A0ACD4PH73_9BACT</name>
<evidence type="ECO:0000313" key="2">
    <source>
        <dbReference type="Proteomes" id="UP001213039"/>
    </source>
</evidence>
<reference evidence="1" key="1">
    <citation type="submission" date="2022-12" db="EMBL/GenBank/DDBJ databases">
        <authorList>
            <consortium name="Asia Pacific Centre for Animal Health"/>
            <person name="Klose S.M."/>
            <person name="Legione A.R."/>
            <person name="Monotti I."/>
            <person name="Bushell R."/>
            <person name="Marenda M.S."/>
            <person name="Sugiyama T."/>
            <person name="Browning G.F."/>
            <person name="Vaz P.K."/>
        </authorList>
    </citation>
    <scope>NUCLEOTIDE SEQUENCE</scope>
    <source>
        <strain evidence="1">Felid995</strain>
    </source>
</reference>